<dbReference type="CDD" id="cd00093">
    <property type="entry name" value="HTH_XRE"/>
    <property type="match status" value="1"/>
</dbReference>
<evidence type="ECO:0000256" key="3">
    <source>
        <dbReference type="ARBA" id="ARBA00023125"/>
    </source>
</evidence>
<name>A0A547PMZ6_9RHOB</name>
<dbReference type="GO" id="GO:0003677">
    <property type="term" value="F:DNA binding"/>
    <property type="evidence" value="ECO:0007669"/>
    <property type="project" value="UniProtKB-KW"/>
</dbReference>
<dbReference type="InterPro" id="IPR010982">
    <property type="entry name" value="Lambda_DNA-bd_dom_sf"/>
</dbReference>
<keyword evidence="2" id="KW-0805">Transcription regulation</keyword>
<keyword evidence="3" id="KW-0238">DNA-binding</keyword>
<evidence type="ECO:0000256" key="1">
    <source>
        <dbReference type="ARBA" id="ARBA00006157"/>
    </source>
</evidence>
<organism evidence="6 7">
    <name type="scientific">Palleronia caenipelagi</name>
    <dbReference type="NCBI Taxonomy" id="2489174"/>
    <lineage>
        <taxon>Bacteria</taxon>
        <taxon>Pseudomonadati</taxon>
        <taxon>Pseudomonadota</taxon>
        <taxon>Alphaproteobacteria</taxon>
        <taxon>Rhodobacterales</taxon>
        <taxon>Roseobacteraceae</taxon>
        <taxon>Palleronia</taxon>
    </lineage>
</organism>
<dbReference type="OrthoDB" id="5405994at2"/>
<dbReference type="PROSITE" id="PS50943">
    <property type="entry name" value="HTH_CROC1"/>
    <property type="match status" value="1"/>
</dbReference>
<dbReference type="Pfam" id="PF13693">
    <property type="entry name" value="HTH_35"/>
    <property type="match status" value="1"/>
</dbReference>
<protein>
    <submittedName>
        <fullName evidence="6">Transcriptional regulator</fullName>
    </submittedName>
</protein>
<evidence type="ECO:0000259" key="5">
    <source>
        <dbReference type="PROSITE" id="PS50943"/>
    </source>
</evidence>
<dbReference type="EMBL" id="VFSV01000040">
    <property type="protein sequence ID" value="TRD15528.1"/>
    <property type="molecule type" value="Genomic_DNA"/>
</dbReference>
<evidence type="ECO:0000256" key="2">
    <source>
        <dbReference type="ARBA" id="ARBA00023015"/>
    </source>
</evidence>
<gene>
    <name evidence="6" type="ORF">FEV53_16005</name>
</gene>
<dbReference type="SUPFAM" id="SSF47413">
    <property type="entry name" value="lambda repressor-like DNA-binding domains"/>
    <property type="match status" value="1"/>
</dbReference>
<evidence type="ECO:0000313" key="7">
    <source>
        <dbReference type="Proteomes" id="UP000318590"/>
    </source>
</evidence>
<evidence type="ECO:0000313" key="6">
    <source>
        <dbReference type="EMBL" id="TRD15528.1"/>
    </source>
</evidence>
<dbReference type="InterPro" id="IPR038722">
    <property type="entry name" value="Ner_HTH_dom"/>
</dbReference>
<proteinExistence type="inferred from homology"/>
<feature type="domain" description="HTH cro/C1-type" evidence="5">
    <location>
        <begin position="15"/>
        <end position="68"/>
    </location>
</feature>
<comment type="similarity">
    <text evidence="1">Belongs to the ner transcriptional regulatory family.</text>
</comment>
<sequence>MAAGNRRDLAIHKRIQKGLRARGMSMAQLSRDLEVTQGSMSLVSRGLHRSKRIEKAIADALETTPEQLFPDRYSQQEGRPPP</sequence>
<dbReference type="Proteomes" id="UP000318590">
    <property type="component" value="Unassembled WGS sequence"/>
</dbReference>
<dbReference type="InterPro" id="IPR001387">
    <property type="entry name" value="Cro/C1-type_HTH"/>
</dbReference>
<reference evidence="6 7" key="1">
    <citation type="submission" date="2019-06" db="EMBL/GenBank/DDBJ databases">
        <title>Paenimaribius caenipelagi gen. nov., sp. nov., isolated from a tidal flat.</title>
        <authorList>
            <person name="Yoon J.-H."/>
        </authorList>
    </citation>
    <scope>NUCLEOTIDE SEQUENCE [LARGE SCALE GENOMIC DNA]</scope>
    <source>
        <strain evidence="6 7">JBTF-M29</strain>
    </source>
</reference>
<evidence type="ECO:0000256" key="4">
    <source>
        <dbReference type="ARBA" id="ARBA00023163"/>
    </source>
</evidence>
<dbReference type="RefSeq" id="WP_142835792.1">
    <property type="nucleotide sequence ID" value="NZ_VFSV01000040.1"/>
</dbReference>
<dbReference type="AlphaFoldDB" id="A0A547PMZ6"/>
<dbReference type="Gene3D" id="1.10.260.40">
    <property type="entry name" value="lambda repressor-like DNA-binding domains"/>
    <property type="match status" value="1"/>
</dbReference>
<keyword evidence="4" id="KW-0804">Transcription</keyword>
<keyword evidence="7" id="KW-1185">Reference proteome</keyword>
<comment type="caution">
    <text evidence="6">The sequence shown here is derived from an EMBL/GenBank/DDBJ whole genome shotgun (WGS) entry which is preliminary data.</text>
</comment>
<accession>A0A547PMZ6</accession>